<gene>
    <name evidence="2" type="ORF">PRZ48_001001</name>
</gene>
<keyword evidence="3" id="KW-1185">Reference proteome</keyword>
<feature type="compositionally biased region" description="Basic and acidic residues" evidence="1">
    <location>
        <begin position="532"/>
        <end position="542"/>
    </location>
</feature>
<feature type="compositionally biased region" description="Pro residues" evidence="1">
    <location>
        <begin position="221"/>
        <end position="233"/>
    </location>
</feature>
<feature type="compositionally biased region" description="Basic residues" evidence="1">
    <location>
        <begin position="677"/>
        <end position="687"/>
    </location>
</feature>
<evidence type="ECO:0000313" key="3">
    <source>
        <dbReference type="Proteomes" id="UP001305779"/>
    </source>
</evidence>
<feature type="region of interest" description="Disordered" evidence="1">
    <location>
        <begin position="885"/>
        <end position="970"/>
    </location>
</feature>
<feature type="compositionally biased region" description="Polar residues" evidence="1">
    <location>
        <begin position="491"/>
        <end position="500"/>
    </location>
</feature>
<feature type="compositionally biased region" description="Low complexity" evidence="1">
    <location>
        <begin position="710"/>
        <end position="720"/>
    </location>
</feature>
<proteinExistence type="predicted"/>
<feature type="compositionally biased region" description="Polar residues" evidence="1">
    <location>
        <begin position="613"/>
        <end position="622"/>
    </location>
</feature>
<feature type="compositionally biased region" description="Low complexity" evidence="1">
    <location>
        <begin position="917"/>
        <end position="926"/>
    </location>
</feature>
<comment type="caution">
    <text evidence="2">The sequence shown here is derived from an EMBL/GenBank/DDBJ whole genome shotgun (WGS) entry which is preliminary data.</text>
</comment>
<evidence type="ECO:0000313" key="2">
    <source>
        <dbReference type="EMBL" id="KAK4507266.1"/>
    </source>
</evidence>
<name>A0ABR0F1M1_ZASCE</name>
<feature type="compositionally biased region" description="Polar residues" evidence="1">
    <location>
        <begin position="638"/>
        <end position="674"/>
    </location>
</feature>
<feature type="region of interest" description="Disordered" evidence="1">
    <location>
        <begin position="211"/>
        <end position="243"/>
    </location>
</feature>
<dbReference type="Proteomes" id="UP001305779">
    <property type="component" value="Unassembled WGS sequence"/>
</dbReference>
<feature type="region of interest" description="Disordered" evidence="1">
    <location>
        <begin position="471"/>
        <end position="767"/>
    </location>
</feature>
<feature type="compositionally biased region" description="Polar residues" evidence="1">
    <location>
        <begin position="521"/>
        <end position="530"/>
    </location>
</feature>
<evidence type="ECO:0000256" key="1">
    <source>
        <dbReference type="SAM" id="MobiDB-lite"/>
    </source>
</evidence>
<feature type="compositionally biased region" description="Low complexity" evidence="1">
    <location>
        <begin position="890"/>
        <end position="906"/>
    </location>
</feature>
<feature type="region of interest" description="Disordered" evidence="1">
    <location>
        <begin position="423"/>
        <end position="450"/>
    </location>
</feature>
<accession>A0ABR0F1M1</accession>
<feature type="compositionally biased region" description="Basic and acidic residues" evidence="1">
    <location>
        <begin position="431"/>
        <end position="444"/>
    </location>
</feature>
<feature type="region of interest" description="Disordered" evidence="1">
    <location>
        <begin position="308"/>
        <end position="335"/>
    </location>
</feature>
<feature type="compositionally biased region" description="Basic and acidic residues" evidence="1">
    <location>
        <begin position="958"/>
        <end position="970"/>
    </location>
</feature>
<feature type="compositionally biased region" description="Pro residues" evidence="1">
    <location>
        <begin position="35"/>
        <end position="45"/>
    </location>
</feature>
<feature type="region of interest" description="Disordered" evidence="1">
    <location>
        <begin position="257"/>
        <end position="293"/>
    </location>
</feature>
<dbReference type="EMBL" id="JAXOVC010000001">
    <property type="protein sequence ID" value="KAK4507266.1"/>
    <property type="molecule type" value="Genomic_DNA"/>
</dbReference>
<organism evidence="2 3">
    <name type="scientific">Zasmidium cellare</name>
    <name type="common">Wine cellar mold</name>
    <name type="synonym">Racodium cellare</name>
    <dbReference type="NCBI Taxonomy" id="395010"/>
    <lineage>
        <taxon>Eukaryota</taxon>
        <taxon>Fungi</taxon>
        <taxon>Dikarya</taxon>
        <taxon>Ascomycota</taxon>
        <taxon>Pezizomycotina</taxon>
        <taxon>Dothideomycetes</taxon>
        <taxon>Dothideomycetidae</taxon>
        <taxon>Mycosphaerellales</taxon>
        <taxon>Mycosphaerellaceae</taxon>
        <taxon>Zasmidium</taxon>
    </lineage>
</organism>
<reference evidence="2 3" key="1">
    <citation type="journal article" date="2023" name="G3 (Bethesda)">
        <title>A chromosome-level genome assembly of Zasmidium syzygii isolated from banana leaves.</title>
        <authorList>
            <person name="van Westerhoven A.C."/>
            <person name="Mehrabi R."/>
            <person name="Talebi R."/>
            <person name="Steentjes M.B.F."/>
            <person name="Corcolon B."/>
            <person name="Chong P.A."/>
            <person name="Kema G.H.J."/>
            <person name="Seidl M.F."/>
        </authorList>
    </citation>
    <scope>NUCLEOTIDE SEQUENCE [LARGE SCALE GENOMIC DNA]</scope>
    <source>
        <strain evidence="2 3">P124</strain>
    </source>
</reference>
<feature type="region of interest" description="Disordered" evidence="1">
    <location>
        <begin position="1"/>
        <end position="63"/>
    </location>
</feature>
<feature type="compositionally biased region" description="Polar residues" evidence="1">
    <location>
        <begin position="721"/>
        <end position="739"/>
    </location>
</feature>
<sequence length="996" mass="112822">MGKNLSSFLRLGRGKKKEQQPQDEEQGIELVTPAPKTPTPAPSHQPGPASHRPVPASSRWKPAYTPTPAECSLDECLPVFAGSDLPHERKRFAWQDKHDRDCFILEALIYISGRGTVSLDDKTFDIHYSHCEDQCRAQLITFWKGQVFGLPIKHEGSGRGEVEALIILKDEIRRCFEWLMSRDIPHADECPLLQRWYHLKCQREREERMIAQEDPSRSILPPAPSAVPRPTSPPWRRKTEPPGADLVRCLGAQSSCSNQNKIREHRSMPSLKTLSKQPVRNDDPTSRTVSYDDLSAEEQARMIRAEALKSSEHSGRHTTPKEHENISSPNKEPKQWVHSPFPTVPLYYQIFDKQHQKALKMGIYRAAETLSIPVNDVREFVQFPDRPHQQQPRSWVHFRESSTKDLIGVMPKDWLKPSRLHEVVREEEEEEKKKAVSKQDDDSRVGSSRVAKWASALPVVTEEQVSPLTTPIQNHMGTRAPSPDQIHGPQAGSSQTSRQAAPQPAYMEEEFFPLELPAVQNHPSGRTSSPDLYHDPQMESSRRPQLKTPQPAPVEEQTPSLEPPRVQKRACKKVSFPDLASEVSSSRAPESARHQATVEGAPEEQLPRGEQSPRGTTEQHQTFPDPWANEIEADSSRAAGQQNARNKSSSTPKLSQTAQAGSCNQNVVEPQGESSRTKRRLPSRYKYRNTPGWPQTPQGDARNVTREPSAESNNAAAQQAISVRTPSTLERSQPPQAESSRGPIAQAPTPRPGTNTRKPSCLKLPKEPVPQDSAFLLQQPEVAHQRSMTSLPQQPVQYVQQPQQFTQHYQQQLVQQPGQQFMQQPQFTQHPQQYMQYPGTPYMQQPQMQYMQQPQAQYIPQLQPQYFIQPPQPQYIIQPPQPIFMVLPQPHTTPSTTTHTTSSSRPRPSHSKLRELPSTPATTPSPRTREYPITLSKTKPPPTPKPVEWKYGGPRPGDTGDLRPSDHAEGVDEGVYREFKAREWREWYEGMERGRD</sequence>
<protein>
    <submittedName>
        <fullName evidence="2">Uncharacterized protein</fullName>
    </submittedName>
</protein>